<evidence type="ECO:0000313" key="10">
    <source>
        <dbReference type="Proteomes" id="UP000789405"/>
    </source>
</evidence>
<feature type="domain" description="VWFA" evidence="8">
    <location>
        <begin position="1590"/>
        <end position="1776"/>
    </location>
</feature>
<dbReference type="InterPro" id="IPR002035">
    <property type="entry name" value="VWF_A"/>
</dbReference>
<dbReference type="EMBL" id="CAJVPY010002964">
    <property type="protein sequence ID" value="CAG8577057.1"/>
    <property type="molecule type" value="Genomic_DNA"/>
</dbReference>
<gene>
    <name evidence="9" type="ORF">DERYTH_LOCUS6495</name>
</gene>
<dbReference type="PROSITE" id="PS50234">
    <property type="entry name" value="VWFA"/>
    <property type="match status" value="1"/>
</dbReference>
<name>A0A9N9BRE3_9GLOM</name>
<evidence type="ECO:0000259" key="8">
    <source>
        <dbReference type="PROSITE" id="PS50234"/>
    </source>
</evidence>
<evidence type="ECO:0000256" key="3">
    <source>
        <dbReference type="ARBA" id="ARBA00022840"/>
    </source>
</evidence>
<dbReference type="SMART" id="SM00327">
    <property type="entry name" value="VWA"/>
    <property type="match status" value="1"/>
</dbReference>
<evidence type="ECO:0000256" key="5">
    <source>
        <dbReference type="ARBA" id="ARBA00023128"/>
    </source>
</evidence>
<dbReference type="OrthoDB" id="5186at2759"/>
<dbReference type="PANTHER" id="PTHR21610:SF9">
    <property type="entry name" value="VON WILLEBRAND FACTOR A DOMAIN-CONTAINING PROTEIN 8"/>
    <property type="match status" value="1"/>
</dbReference>
<evidence type="ECO:0000313" key="9">
    <source>
        <dbReference type="EMBL" id="CAG8577057.1"/>
    </source>
</evidence>
<evidence type="ECO:0000256" key="1">
    <source>
        <dbReference type="ARBA" id="ARBA00004173"/>
    </source>
</evidence>
<protein>
    <recommendedName>
        <fullName evidence="7">von Willebrand factor A domain-containing protein 8</fullName>
    </recommendedName>
</protein>
<dbReference type="GO" id="GO:0005739">
    <property type="term" value="C:mitochondrion"/>
    <property type="evidence" value="ECO:0007669"/>
    <property type="project" value="UniProtKB-SubCell"/>
</dbReference>
<evidence type="ECO:0000256" key="2">
    <source>
        <dbReference type="ARBA" id="ARBA00022741"/>
    </source>
</evidence>
<proteinExistence type="predicted"/>
<keyword evidence="10" id="KW-1185">Reference proteome</keyword>
<dbReference type="SUPFAM" id="SSF52540">
    <property type="entry name" value="P-loop containing nucleoside triphosphate hydrolases"/>
    <property type="match status" value="3"/>
</dbReference>
<dbReference type="InterPro" id="IPR027417">
    <property type="entry name" value="P-loop_NTPase"/>
</dbReference>
<evidence type="ECO:0000256" key="6">
    <source>
        <dbReference type="ARBA" id="ARBA00055988"/>
    </source>
</evidence>
<reference evidence="9" key="1">
    <citation type="submission" date="2021-06" db="EMBL/GenBank/DDBJ databases">
        <authorList>
            <person name="Kallberg Y."/>
            <person name="Tangrot J."/>
            <person name="Rosling A."/>
        </authorList>
    </citation>
    <scope>NUCLEOTIDE SEQUENCE</scope>
    <source>
        <strain evidence="9">MA453B</strain>
    </source>
</reference>
<evidence type="ECO:0000256" key="7">
    <source>
        <dbReference type="ARBA" id="ARBA00070377"/>
    </source>
</evidence>
<dbReference type="Pfam" id="PF07728">
    <property type="entry name" value="AAA_5"/>
    <property type="match status" value="3"/>
</dbReference>
<keyword evidence="4" id="KW-0809">Transit peptide</keyword>
<dbReference type="FunFam" id="3.40.50.300:FF:000587">
    <property type="entry name" value="von Willebrand factor A domain containing 8"/>
    <property type="match status" value="1"/>
</dbReference>
<dbReference type="PANTHER" id="PTHR21610">
    <property type="entry name" value="VON WILLEBRAND FACTOR A DOMAIN-CONTAINING PROTEIN 8"/>
    <property type="match status" value="1"/>
</dbReference>
<dbReference type="SUPFAM" id="SSF53300">
    <property type="entry name" value="vWA-like"/>
    <property type="match status" value="1"/>
</dbReference>
<dbReference type="InterPro" id="IPR011704">
    <property type="entry name" value="ATPase_dyneun-rel_AAA"/>
</dbReference>
<dbReference type="InterPro" id="IPR039891">
    <property type="entry name" value="VWA8"/>
</dbReference>
<dbReference type="Gene3D" id="3.40.50.410">
    <property type="entry name" value="von Willebrand factor, type A domain"/>
    <property type="match status" value="1"/>
</dbReference>
<organism evidence="9 10">
    <name type="scientific">Dentiscutata erythropus</name>
    <dbReference type="NCBI Taxonomy" id="1348616"/>
    <lineage>
        <taxon>Eukaryota</taxon>
        <taxon>Fungi</taxon>
        <taxon>Fungi incertae sedis</taxon>
        <taxon>Mucoromycota</taxon>
        <taxon>Glomeromycotina</taxon>
        <taxon>Glomeromycetes</taxon>
        <taxon>Diversisporales</taxon>
        <taxon>Gigasporaceae</taxon>
        <taxon>Dentiscutata</taxon>
    </lineage>
</organism>
<comment type="function">
    <text evidence="6">Exhibits ATPase activity in vitro.</text>
</comment>
<comment type="subcellular location">
    <subcellularLocation>
        <location evidence="1">Mitochondrion</location>
    </subcellularLocation>
</comment>
<evidence type="ECO:0000256" key="4">
    <source>
        <dbReference type="ARBA" id="ARBA00022946"/>
    </source>
</evidence>
<keyword evidence="3" id="KW-0067">ATP-binding</keyword>
<sequence length="1779" mass="201198">MSGKNNDIIVAQRRLEHFNKALKSQDSPRNDASIDSESSASTIRIGDVSLKISEPKNPELVPYYVKPLFEDSQEFLQHLRWMMQKEKLGQDIFLIGPPGPLRRSLVLRYAQLTNREIEYVALSKDCTDSDLKQRREISGGTAYYVDQACVRAAIHGRILILDGIEKAERNVLPILNNLLENREMLLEDGRFLVHPKRYTSLAESNSKVNMDGWKLVKVSEHFIVIALGLPVPPYIGHSLDPPLRSRFQCRDIRQPEFDSQIKHLRKLAPNANSEIVERLVSVANVLGNMRYDNSGGITIPEFPISVDTSVNAEQKSIIEATYHRFGMLGFDFERSSTNNTIQQGETIFQCMPGYNIKNIQASNDVKTTIGSELPIYMFELDFQQIDFNKIHHVSVFGGSDEPLADFFVETGYHQNIFNAMLIAHSIGDFCLIGEKGVGKSALMRHFATKLGYNIEYIPLYKDMSSRDLLQRRSTTFAGDTMWENSSLVRASISGHLAVLDGIDTLSGGTLMVLERLVKEREISLPDGKQLIHPARYKKLIQKHGLTHESLEKKGIFATHPAFRIVALGRPGSWLTPEIVAMFQFIVIHPLNYLEETQVLETLSPGINEKNLSLLLRFVNRLRQDTGETMKTLSDALSTRQLIRICRRLTLFPNESLYLAIQKATLSRFMPSLVRIALEELMINNEILPPSEPINIEKLKIEVLPSRDDPQTLRIGEVEQPIAKDSNPLLVPDVVFHENPKQTEILMQMLQDYQLGEHLLLIGNQGVGKNKLADYFLQLLKLPREYIQLHRDTTVQSLTAIPSIINGVLQFEDSPLVKAVKNGHVLVVDEADKAPTYVTAILRNLLEDGQMVLGDGRRIVSSLTSKTSKDDCIVIHRNFRMIVLANRPGFPFLGNDFYREIGDVFSCHTVDNSDPGSEMFLLRNYAPSVSNDLLLKLTAAFSDLRKLVDEGLISYPYSTRELVNIAKHMQQYPNEGVSYILQNILDFDQYDKVSKDLLIAVFQKHGFPIGLESDYTIRLGKRVPLIGPIITEVWTKSNLERNKCRIHAFTEQIYTFRILTHGEALDIVGLDDGSLFVVTTNPITLHAICQNHQKARSVDLHEYFPLLKTSSTLKMAIVQERDGSWLLILHSSSDNSILSIDFSKNSITAFTLTSSPEETIMLKDFEAIGILVAQLYLANPDVWLFRDFLDKHYLIYAQSDNNFENLIPNVVERFDVKVLLKSTPTEITYLSQEGVAQANVLSARFLQTNNDSIAVSIISNLPEALISNMGDAEIFSYMRDANDDGNHENFYKNFKNGSIYLTKSGQLATVIPSKDGRGTGYLELFNPIQKVLWRIVLPLAIPGIDKTNPILSATGHQYIQGDRMAASLLELPNGDLLTMDNSGVARIWQVDAGELVKAVNAWKKLVGNIDKRTLSIIYDDPEGNITEFTSEDGASISVMDFINGDGNNDGEGIGGDSGDPMNSKGRQQTFVDVENLELRAEVKQPLELTDAQMELHKLIMQKRLEQINMTQEDFELYRSYKADVQRQIRELHIILESIEAKDKERIWLKNQSSGDVDDTKLIEGLTGDVNIYKRRGENDPESGFYQAHPKKIYFVFDLSASMYRFNSHDRRLDRSMEVALMIMESFKSFEHKFQYQIFGHSGDSPNIEFVKKGEYPRTEKETFKILSRMHAHSQFCLSGDNTLSAVTHAIRDITKEIADDYFVIVLSDANIQQYKINPEDIAKALKEDERVNSFVIFIGSLQDQAEKLKKSLGSHAHICLDNKDLPQIMKSIFLASMLKA</sequence>
<dbReference type="Proteomes" id="UP000789405">
    <property type="component" value="Unassembled WGS sequence"/>
</dbReference>
<dbReference type="GO" id="GO:0005524">
    <property type="term" value="F:ATP binding"/>
    <property type="evidence" value="ECO:0007669"/>
    <property type="project" value="UniProtKB-KW"/>
</dbReference>
<dbReference type="FunFam" id="3.40.50.300:FF:000663">
    <property type="entry name" value="von Willebrand factor A domain containing 8"/>
    <property type="match status" value="1"/>
</dbReference>
<dbReference type="GO" id="GO:0016887">
    <property type="term" value="F:ATP hydrolysis activity"/>
    <property type="evidence" value="ECO:0007669"/>
    <property type="project" value="InterPro"/>
</dbReference>
<keyword evidence="2" id="KW-0547">Nucleotide-binding</keyword>
<keyword evidence="5" id="KW-0496">Mitochondrion</keyword>
<comment type="caution">
    <text evidence="9">The sequence shown here is derived from an EMBL/GenBank/DDBJ whole genome shotgun (WGS) entry which is preliminary data.</text>
</comment>
<dbReference type="Gene3D" id="3.40.50.300">
    <property type="entry name" value="P-loop containing nucleotide triphosphate hydrolases"/>
    <property type="match status" value="3"/>
</dbReference>
<dbReference type="InterPro" id="IPR036465">
    <property type="entry name" value="vWFA_dom_sf"/>
</dbReference>
<accession>A0A9N9BRE3</accession>